<name>A0A3R6XY19_APHAT</name>
<evidence type="ECO:0000313" key="1">
    <source>
        <dbReference type="EMBL" id="RHY94807.1"/>
    </source>
</evidence>
<dbReference type="VEuPathDB" id="FungiDB:H257_00016"/>
<reference evidence="1 2" key="1">
    <citation type="submission" date="2018-08" db="EMBL/GenBank/DDBJ databases">
        <title>Aphanomyces genome sequencing and annotation.</title>
        <authorList>
            <person name="Minardi D."/>
            <person name="Oidtmann B."/>
            <person name="Van Der Giezen M."/>
            <person name="Studholme D.J."/>
        </authorList>
    </citation>
    <scope>NUCLEOTIDE SEQUENCE [LARGE SCALE GENOMIC DNA]</scope>
    <source>
        <strain evidence="1 2">Sv</strain>
    </source>
</reference>
<protein>
    <recommendedName>
        <fullName evidence="3">PABS domain-containing protein</fullName>
    </recommendedName>
</protein>
<sequence>MLLHGFISTGFYIGVLVEALPVVFEMGVFASLWTAMAAAAILSAGMHEAKAGTSSAYSVLETVVEGESKLSVVTSEVSFDGGSIALRFLLSDQSIIGGQFEDPEYSDQAIFPGFAIMQASRYLDRPLARAMQIGLGVGTVPTFLREHGVPTDVVEISGGVVKLAEEHFGYENCVVPQPQQKSRDKASPCPNGKTVVMDGLVYLSSNVPPKPSYDLVIVDVYTGYNVVPFYTDATMWQLKESWLKPRGTCHIMYYRESCRVDGTAVVVAGVVVLNFVGYDNSDLVRAIHTTLRSVFQHVRCFREMAQSTEGEPANLVFYASSAPVTFKLPTGSLYEDNPAGYYEVHSTISSLAHPYIHDNVMIWQITSWTPASVEVAVAQDEFSSELGFDDLKPVADGALILKSSADFDQFRETLQATEVYMREYCIAQFPAALWTQLGLPVS</sequence>
<evidence type="ECO:0000313" key="2">
    <source>
        <dbReference type="Proteomes" id="UP000285712"/>
    </source>
</evidence>
<evidence type="ECO:0008006" key="3">
    <source>
        <dbReference type="Google" id="ProtNLM"/>
    </source>
</evidence>
<dbReference type="EMBL" id="QUTG01002757">
    <property type="protein sequence ID" value="RHY94807.1"/>
    <property type="molecule type" value="Genomic_DNA"/>
</dbReference>
<dbReference type="SUPFAM" id="SSF53335">
    <property type="entry name" value="S-adenosyl-L-methionine-dependent methyltransferases"/>
    <property type="match status" value="1"/>
</dbReference>
<gene>
    <name evidence="1" type="ORF">DYB35_007688</name>
</gene>
<dbReference type="Proteomes" id="UP000285712">
    <property type="component" value="Unassembled WGS sequence"/>
</dbReference>
<accession>A0A3R6XY19</accession>
<dbReference type="AlphaFoldDB" id="A0A3R6XY19"/>
<organism evidence="1 2">
    <name type="scientific">Aphanomyces astaci</name>
    <name type="common">Crayfish plague agent</name>
    <dbReference type="NCBI Taxonomy" id="112090"/>
    <lineage>
        <taxon>Eukaryota</taxon>
        <taxon>Sar</taxon>
        <taxon>Stramenopiles</taxon>
        <taxon>Oomycota</taxon>
        <taxon>Saprolegniomycetes</taxon>
        <taxon>Saprolegniales</taxon>
        <taxon>Verrucalvaceae</taxon>
        <taxon>Aphanomyces</taxon>
    </lineage>
</organism>
<comment type="caution">
    <text evidence="1">The sequence shown here is derived from an EMBL/GenBank/DDBJ whole genome shotgun (WGS) entry which is preliminary data.</text>
</comment>
<dbReference type="Gene3D" id="3.40.50.150">
    <property type="entry name" value="Vaccinia Virus protein VP39"/>
    <property type="match status" value="1"/>
</dbReference>
<dbReference type="InterPro" id="IPR029063">
    <property type="entry name" value="SAM-dependent_MTases_sf"/>
</dbReference>
<proteinExistence type="predicted"/>